<evidence type="ECO:0000313" key="2">
    <source>
        <dbReference type="Proteomes" id="UP000295781"/>
    </source>
</evidence>
<accession>A0A4P2Q452</accession>
<sequence>MSVSSIASAVEIFTTRLSTLEHLLKTGATHFPGDGDAYLAKRLAVDMHPLGTQVAFTCNQPRNFSLWLNGAPTIDLDPHVESLATALRYIEETKDLLRAVTADDAALSTQKRLELGAGLYADLTGHQYLHDFLMPNFYFHLVTAYAILRMSGVQIGKRDYMVHLIPHVTRSAT</sequence>
<reference evidence="1 2" key="1">
    <citation type="submission" date="2015-09" db="EMBL/GenBank/DDBJ databases">
        <title>Sorangium comparison.</title>
        <authorList>
            <person name="Zaburannyi N."/>
            <person name="Bunk B."/>
            <person name="Overmann J."/>
            <person name="Mueller R."/>
        </authorList>
    </citation>
    <scope>NUCLEOTIDE SEQUENCE [LARGE SCALE GENOMIC DNA]</scope>
    <source>
        <strain evidence="1 2">So ceGT47</strain>
    </source>
</reference>
<dbReference type="AlphaFoldDB" id="A0A4P2Q452"/>
<proteinExistence type="predicted"/>
<protein>
    <recommendedName>
        <fullName evidence="3">DUF1993 domain-containing protein</fullName>
    </recommendedName>
</protein>
<dbReference type="Gene3D" id="1.20.120.450">
    <property type="entry name" value="dinb family like domain"/>
    <property type="match status" value="1"/>
</dbReference>
<dbReference type="PANTHER" id="PTHR36922">
    <property type="entry name" value="BLL2446 PROTEIN"/>
    <property type="match status" value="1"/>
</dbReference>
<dbReference type="PANTHER" id="PTHR36922:SF1">
    <property type="entry name" value="DUF1993 DOMAIN-CONTAINING PROTEIN"/>
    <property type="match status" value="1"/>
</dbReference>
<evidence type="ECO:0000313" key="1">
    <source>
        <dbReference type="EMBL" id="AUX23806.1"/>
    </source>
</evidence>
<dbReference type="SUPFAM" id="SSF109854">
    <property type="entry name" value="DinB/YfiT-like putative metalloenzymes"/>
    <property type="match status" value="1"/>
</dbReference>
<name>A0A4P2Q452_SORCE</name>
<dbReference type="RefSeq" id="WP_129349249.1">
    <property type="nucleotide sequence ID" value="NZ_CP012670.1"/>
</dbReference>
<gene>
    <name evidence="1" type="ORF">SOCEGT47_043360</name>
</gene>
<dbReference type="InterPro" id="IPR034660">
    <property type="entry name" value="DinB/YfiT-like"/>
</dbReference>
<dbReference type="Pfam" id="PF09351">
    <property type="entry name" value="DUF1993"/>
    <property type="match status" value="1"/>
</dbReference>
<organism evidence="1 2">
    <name type="scientific">Sorangium cellulosum</name>
    <name type="common">Polyangium cellulosum</name>
    <dbReference type="NCBI Taxonomy" id="56"/>
    <lineage>
        <taxon>Bacteria</taxon>
        <taxon>Pseudomonadati</taxon>
        <taxon>Myxococcota</taxon>
        <taxon>Polyangia</taxon>
        <taxon>Polyangiales</taxon>
        <taxon>Polyangiaceae</taxon>
        <taxon>Sorangium</taxon>
    </lineage>
</organism>
<dbReference type="OrthoDB" id="338237at2"/>
<dbReference type="InterPro" id="IPR018531">
    <property type="entry name" value="DUF1993"/>
</dbReference>
<dbReference type="Proteomes" id="UP000295781">
    <property type="component" value="Chromosome"/>
</dbReference>
<evidence type="ECO:0008006" key="3">
    <source>
        <dbReference type="Google" id="ProtNLM"/>
    </source>
</evidence>
<dbReference type="EMBL" id="CP012670">
    <property type="protein sequence ID" value="AUX23806.1"/>
    <property type="molecule type" value="Genomic_DNA"/>
</dbReference>